<dbReference type="Pfam" id="PF03221">
    <property type="entry name" value="HTH_Tnp_Tc5"/>
    <property type="match status" value="1"/>
</dbReference>
<accession>A0A8T3CLQ0</accession>
<dbReference type="GO" id="GO:0008270">
    <property type="term" value="F:zinc ion binding"/>
    <property type="evidence" value="ECO:0007669"/>
    <property type="project" value="UniProtKB-KW"/>
</dbReference>
<evidence type="ECO:0000256" key="5">
    <source>
        <dbReference type="ARBA" id="ARBA00022771"/>
    </source>
</evidence>
<dbReference type="GO" id="GO:0005634">
    <property type="term" value="C:nucleus"/>
    <property type="evidence" value="ECO:0007669"/>
    <property type="project" value="UniProtKB-SubCell"/>
</dbReference>
<dbReference type="Proteomes" id="UP000829720">
    <property type="component" value="Unassembled WGS sequence"/>
</dbReference>
<comment type="subcellular location">
    <subcellularLocation>
        <location evidence="2">Nucleus</location>
    </subcellularLocation>
</comment>
<dbReference type="Pfam" id="PF25414">
    <property type="entry name" value="zf-C2H2_Z280C_D"/>
    <property type="match status" value="1"/>
</dbReference>
<name>A0A8T3CLQ0_9TELE</name>
<dbReference type="SMART" id="SM00355">
    <property type="entry name" value="ZnF_C2H2"/>
    <property type="match status" value="9"/>
</dbReference>
<evidence type="ECO:0000256" key="9">
    <source>
        <dbReference type="ARBA" id="ARBA00023163"/>
    </source>
</evidence>
<evidence type="ECO:0000256" key="2">
    <source>
        <dbReference type="ARBA" id="ARBA00004123"/>
    </source>
</evidence>
<sequence length="2007" mass="222722">MADADLFMECEEEELEPWQQMNDDVEDEEVGVVENKANTTSISVVNPGTSSLTVVPPVATPVALPIVSTPLMVSSATIPNDVKKPMVSMFSSATSPISSGLPPSMVPQAVPHTVPSLVSPGLPKPAPGQQLILTQSPAGLGTMAMPQVLQPMQVMPNPAPGPSAANNQPIFFTTQGFPVRNVRPVQNSVNPLGIVLNVQQGQTVRPITLVSAPGTQFFKPAVGVPQVMPQPAPMQPGTQVAGRPPTSTYTTVQIPATLTIRSSTPLTQPLTTMAATTGTHPHPSTGPPPNQTPKIVNVCNLVTVKQGDGNPEVQKLVNLVNTVSPPAIAQPQALQVVMANNKGPTNGLSTAAAACVPAPSPLDSIKVGPATSVATTNNTCPRCRAQFRMVEALRGHMCFCCPELTLNMKSPEGQKSMPANSAPVTRPALAPPIQPKPLSTPPSPQLVERGGCSGMDSQGKLIMLVDDFYYGTYEGIRSRASADLMREPMIFKCLSCAKKLKNNIRLMNHMKHHVELDQQNGEVDTHTNCQHCYRQFPTPFQLQCHLESVHSHYESTTKCKICEWAFESEPVFLQHMKNTHKPGEMPYVCQVCEYRSSFYSDVYNHFRTWHEDTRHLLCLYCLKVFKNSNSYQQHYIRHQKKTVYHCNKCRLQFLFTKDKIEHKVNHHKTFRKPRQLDGLMPGTKVTIRAYAAQNKAIVQPPVVPPIISSGTLPSSVSRNNPTPHMGEGHPKPSHTNIQSQNKLQTLTKKRSVSKMLELLTNFQENRAPLGKQLCLECNFEVPDFPNHFPTYVHCSLCHYGTCCSRAYANHMINNHVPRRSHKYLAMYKRPAPSRVKLACTSCNFTSQTGDIMAKHLVQYPSHCYSFCTLKEQLESDIENSDAEEEEEEEEPGGEGGSEVEVGGMPGCMSRDCYEELQTTLTIPEFTDSSGPYHSLSKTSDAIDYFHLLFPNSLLEVITQETNAYALSSEVTDLGEPNWSPVTAAEIQGFMGLSILMGLQSLPEQGMYWSWQHCESCLTFLKTMPAKRFRQIAKLIRICGETADVQDVSSDSLLMRMIQPLVEALEDTLWEAYLPNKCLTIDQALLSHLEVEGSEEKQTNGQMQVWLLCDSKSGYCHRFLIETPLDEEEKNGDPGSRVVLPLLKGLQGKQHQIFLTSSLISFPLMEKLMDQDIYSCSSLPPCSPIVPEEFWSSGQLSHPGDFLQQQFGPVLATRWQDSKEMCCVSTNAEPGLPDTVWRKSFVKAGELRPIQRPKAFRLLQENMRGVDICNQLQACNPLGGLIRDTWWRCLFWFLLNICIVNSFILLRESRKDNPPLWVQDGRFSQANFRKRLGHQLAKCAQRGVRRQSGEGRGVASEEAEREGEGGRRQLWHRLVKITAKTKRCKNCSVKNLRHESVFGCIVCKVNLCKGSRCFWEYHGLSPHNRGSPKVGFMMERQVTSPNKISYSQPSLPRPVRNASPSSSKWEHAGQDEVLDHEMAPVEDMDTDTEEDQESCLAEEQEVQGTGNEKERDKLREQPKVSAPTADVKPMIDGLGGAKEREETLSVRQLRIVLFALCCGIPQAAEHFNTQTQLIHTWLLEKERQLDRERRSGGGEAVDRLVEWVLAQREQQLPVNEKNLFQKASEIHSQTNQSSSFRISYEWAVGFMLQHDLGLQTLGTMSRYLPRNTEENAHAFIEFVRKQIQAQNLSLSVIGAMDELSIFVDLDLLADPATPSKEPAFQLVGTGESLIDIFLAVLADGTLLPTMVFFKGQIPGRLRAGVPDSVLLEAKVEGFTEEEEMELWTSQVWQKHMKTRGGAKGMLVMDSFRSHMLDDTLATLSATSTLPTVVPAGCTCRLQPLEMCVRPLLQRFLQAHWNKLAAQGGAAGASPKDLVQLLVAWLVEALGSLSVQPELLQRSFHVAGVLPGPESGSTQADAQRELVSTLSEIMLGPDKAEPVPTTQESPGKAKEQAEKLEAKSDSESRAGKDEVEAKEDKGASKMEVKEAEEKLKVQEVENMNIDASKPGMV</sequence>
<dbReference type="SUPFAM" id="SSF46689">
    <property type="entry name" value="Homeodomain-like"/>
    <property type="match status" value="1"/>
</dbReference>
<keyword evidence="7" id="KW-0805">Transcription regulation</keyword>
<evidence type="ECO:0000256" key="1">
    <source>
        <dbReference type="ARBA" id="ARBA00003729"/>
    </source>
</evidence>
<dbReference type="PANTHER" id="PTHR46599:SF1">
    <property type="entry name" value="POGO TRANSPOSABLE ELEMENT WITH ZNF DOMAIN"/>
    <property type="match status" value="1"/>
</dbReference>
<dbReference type="PROSITE" id="PS51253">
    <property type="entry name" value="HTH_CENPB"/>
    <property type="match status" value="1"/>
</dbReference>
<feature type="region of interest" description="Disordered" evidence="12">
    <location>
        <begin position="709"/>
        <end position="739"/>
    </location>
</feature>
<reference evidence="15" key="1">
    <citation type="submission" date="2021-01" db="EMBL/GenBank/DDBJ databases">
        <authorList>
            <person name="Zahm M."/>
            <person name="Roques C."/>
            <person name="Cabau C."/>
            <person name="Klopp C."/>
            <person name="Donnadieu C."/>
            <person name="Jouanno E."/>
            <person name="Lampietro C."/>
            <person name="Louis A."/>
            <person name="Herpin A."/>
            <person name="Echchiki A."/>
            <person name="Berthelot C."/>
            <person name="Parey E."/>
            <person name="Roest-Crollius H."/>
            <person name="Braasch I."/>
            <person name="Postlethwait J."/>
            <person name="Bobe J."/>
            <person name="Montfort J."/>
            <person name="Bouchez O."/>
            <person name="Begum T."/>
            <person name="Mejri S."/>
            <person name="Adams A."/>
            <person name="Chen W.-J."/>
            <person name="Guiguen Y."/>
        </authorList>
    </citation>
    <scope>NUCLEOTIDE SEQUENCE</scope>
    <source>
        <tissue evidence="15">Blood</tissue>
    </source>
</reference>
<dbReference type="Gene3D" id="3.30.160.60">
    <property type="entry name" value="Classic Zinc Finger"/>
    <property type="match status" value="1"/>
</dbReference>
<feature type="compositionally biased region" description="Acidic residues" evidence="12">
    <location>
        <begin position="1479"/>
        <end position="1500"/>
    </location>
</feature>
<feature type="compositionally biased region" description="Basic and acidic residues" evidence="12">
    <location>
        <begin position="1945"/>
        <end position="1993"/>
    </location>
</feature>
<feature type="compositionally biased region" description="Pro residues" evidence="12">
    <location>
        <begin position="429"/>
        <end position="444"/>
    </location>
</feature>
<keyword evidence="16" id="KW-1185">Reference proteome</keyword>
<dbReference type="PROSITE" id="PS00028">
    <property type="entry name" value="ZINC_FINGER_C2H2_1"/>
    <property type="match status" value="5"/>
</dbReference>
<evidence type="ECO:0000259" key="13">
    <source>
        <dbReference type="PROSITE" id="PS50157"/>
    </source>
</evidence>
<feature type="region of interest" description="Disordered" evidence="12">
    <location>
        <begin position="1441"/>
        <end position="1531"/>
    </location>
</feature>
<dbReference type="InterPro" id="IPR036236">
    <property type="entry name" value="Znf_C2H2_sf"/>
</dbReference>
<keyword evidence="10" id="KW-0539">Nucleus</keyword>
<dbReference type="InterPro" id="IPR006600">
    <property type="entry name" value="HTH_CenpB_DNA-bd_dom"/>
</dbReference>
<evidence type="ECO:0000256" key="4">
    <source>
        <dbReference type="ARBA" id="ARBA00022737"/>
    </source>
</evidence>
<feature type="domain" description="C2H2-type" evidence="13">
    <location>
        <begin position="491"/>
        <end position="518"/>
    </location>
</feature>
<feature type="compositionally biased region" description="Acidic residues" evidence="12">
    <location>
        <begin position="876"/>
        <end position="892"/>
    </location>
</feature>
<evidence type="ECO:0000256" key="8">
    <source>
        <dbReference type="ARBA" id="ARBA00023125"/>
    </source>
</evidence>
<proteinExistence type="predicted"/>
<evidence type="ECO:0008006" key="17">
    <source>
        <dbReference type="Google" id="ProtNLM"/>
    </source>
</evidence>
<organism evidence="15 16">
    <name type="scientific">Albula goreensis</name>
    <dbReference type="NCBI Taxonomy" id="1534307"/>
    <lineage>
        <taxon>Eukaryota</taxon>
        <taxon>Metazoa</taxon>
        <taxon>Chordata</taxon>
        <taxon>Craniata</taxon>
        <taxon>Vertebrata</taxon>
        <taxon>Euteleostomi</taxon>
        <taxon>Actinopterygii</taxon>
        <taxon>Neopterygii</taxon>
        <taxon>Teleostei</taxon>
        <taxon>Albuliformes</taxon>
        <taxon>Albulidae</taxon>
        <taxon>Albula</taxon>
    </lineage>
</organism>
<keyword evidence="8" id="KW-0238">DNA-binding</keyword>
<dbReference type="Gene3D" id="1.10.10.60">
    <property type="entry name" value="Homeodomain-like"/>
    <property type="match status" value="1"/>
</dbReference>
<evidence type="ECO:0000256" key="6">
    <source>
        <dbReference type="ARBA" id="ARBA00022833"/>
    </source>
</evidence>
<dbReference type="Pfam" id="PF03184">
    <property type="entry name" value="DDE_1"/>
    <property type="match status" value="1"/>
</dbReference>
<feature type="compositionally biased region" description="Basic and acidic residues" evidence="12">
    <location>
        <begin position="1506"/>
        <end position="1517"/>
    </location>
</feature>
<dbReference type="Pfam" id="PF25429">
    <property type="entry name" value="zf-POGZ"/>
    <property type="match status" value="1"/>
</dbReference>
<gene>
    <name evidence="15" type="ORF">AGOR_G00209670</name>
</gene>
<dbReference type="FunFam" id="3.30.160.60:FF:000298">
    <property type="entry name" value="zinc finger protein 280D isoform X1"/>
    <property type="match status" value="1"/>
</dbReference>
<feature type="domain" description="C2H2-type" evidence="13">
    <location>
        <begin position="527"/>
        <end position="555"/>
    </location>
</feature>
<dbReference type="InterPro" id="IPR057618">
    <property type="entry name" value="Znf_POGZ/Z280C-D-like"/>
</dbReference>
<dbReference type="InterPro" id="IPR059074">
    <property type="entry name" value="zf-C2H2_Z280C_D"/>
</dbReference>
<keyword evidence="4" id="KW-0677">Repeat</keyword>
<dbReference type="PROSITE" id="PS50157">
    <property type="entry name" value="ZINC_FINGER_C2H2_2"/>
    <property type="match status" value="2"/>
</dbReference>
<dbReference type="InterPro" id="IPR029526">
    <property type="entry name" value="PGBD"/>
</dbReference>
<feature type="region of interest" description="Disordered" evidence="12">
    <location>
        <begin position="1342"/>
        <end position="1362"/>
    </location>
</feature>
<dbReference type="GO" id="GO:0003677">
    <property type="term" value="F:DNA binding"/>
    <property type="evidence" value="ECO:0007669"/>
    <property type="project" value="UniProtKB-KW"/>
</dbReference>
<evidence type="ECO:0000259" key="14">
    <source>
        <dbReference type="PROSITE" id="PS51253"/>
    </source>
</evidence>
<dbReference type="InterPro" id="IPR013087">
    <property type="entry name" value="Znf_C2H2_type"/>
</dbReference>
<evidence type="ECO:0000256" key="3">
    <source>
        <dbReference type="ARBA" id="ARBA00022723"/>
    </source>
</evidence>
<dbReference type="SUPFAM" id="SSF57667">
    <property type="entry name" value="beta-beta-alpha zinc fingers"/>
    <property type="match status" value="1"/>
</dbReference>
<comment type="caution">
    <text evidence="15">The sequence shown here is derived from an EMBL/GenBank/DDBJ whole genome shotgun (WGS) entry which is preliminary data.</text>
</comment>
<dbReference type="EMBL" id="JAERUA010000020">
    <property type="protein sequence ID" value="KAI1886013.1"/>
    <property type="molecule type" value="Genomic_DNA"/>
</dbReference>
<feature type="compositionally biased region" description="Polar residues" evidence="12">
    <location>
        <begin position="709"/>
        <end position="722"/>
    </location>
</feature>
<evidence type="ECO:0000256" key="11">
    <source>
        <dbReference type="PROSITE-ProRule" id="PRU00042"/>
    </source>
</evidence>
<evidence type="ECO:0000313" key="16">
    <source>
        <dbReference type="Proteomes" id="UP000829720"/>
    </source>
</evidence>
<feature type="compositionally biased region" description="Basic and acidic residues" evidence="12">
    <location>
        <begin position="1463"/>
        <end position="1478"/>
    </location>
</feature>
<feature type="region of interest" description="Disordered" evidence="12">
    <location>
        <begin position="876"/>
        <end position="901"/>
    </location>
</feature>
<dbReference type="Pfam" id="PF13843">
    <property type="entry name" value="DDE_Tnp_1_7"/>
    <property type="match status" value="1"/>
</dbReference>
<keyword evidence="9" id="KW-0804">Transcription</keyword>
<dbReference type="PANTHER" id="PTHR46599">
    <property type="entry name" value="PIGGYBAC TRANSPOSABLE ELEMENT-DERIVED PROTEIN 4"/>
    <property type="match status" value="1"/>
</dbReference>
<dbReference type="OrthoDB" id="5876240at2759"/>
<protein>
    <recommendedName>
        <fullName evidence="17">Pogo transposable element derived with ZNF domain b</fullName>
    </recommendedName>
</protein>
<dbReference type="InterPro" id="IPR009057">
    <property type="entry name" value="Homeodomain-like_sf"/>
</dbReference>
<keyword evidence="6" id="KW-0862">Zinc</keyword>
<feature type="region of interest" description="Disordered" evidence="12">
    <location>
        <begin position="1928"/>
        <end position="2007"/>
    </location>
</feature>
<evidence type="ECO:0000256" key="7">
    <source>
        <dbReference type="ARBA" id="ARBA00023015"/>
    </source>
</evidence>
<keyword evidence="3" id="KW-0479">Metal-binding</keyword>
<dbReference type="InterPro" id="IPR004875">
    <property type="entry name" value="DDE_SF_endonuclease_dom"/>
</dbReference>
<feature type="region of interest" description="Disordered" evidence="12">
    <location>
        <begin position="412"/>
        <end position="447"/>
    </location>
</feature>
<comment type="function">
    <text evidence="1">May function as a transcription factor.</text>
</comment>
<evidence type="ECO:0000313" key="15">
    <source>
        <dbReference type="EMBL" id="KAI1886013.1"/>
    </source>
</evidence>
<feature type="domain" description="HTH CENPB-type" evidence="14">
    <location>
        <begin position="1583"/>
        <end position="1655"/>
    </location>
</feature>
<evidence type="ECO:0000256" key="12">
    <source>
        <dbReference type="SAM" id="MobiDB-lite"/>
    </source>
</evidence>
<keyword evidence="5 11" id="KW-0863">Zinc-finger</keyword>
<evidence type="ECO:0000256" key="10">
    <source>
        <dbReference type="ARBA" id="ARBA00023242"/>
    </source>
</evidence>